<dbReference type="Proteomes" id="UP000641646">
    <property type="component" value="Unassembled WGS sequence"/>
</dbReference>
<dbReference type="EMBL" id="JACJPW010000017">
    <property type="protein sequence ID" value="MBD2181201.1"/>
    <property type="molecule type" value="Genomic_DNA"/>
</dbReference>
<protein>
    <submittedName>
        <fullName evidence="1">Uncharacterized protein</fullName>
    </submittedName>
</protein>
<gene>
    <name evidence="1" type="ORF">H6G03_08810</name>
</gene>
<accession>A0A926VC96</accession>
<name>A0A926VC96_9CYAN</name>
<evidence type="ECO:0000313" key="2">
    <source>
        <dbReference type="Proteomes" id="UP000641646"/>
    </source>
</evidence>
<comment type="caution">
    <text evidence="1">The sequence shown here is derived from an EMBL/GenBank/DDBJ whole genome shotgun (WGS) entry which is preliminary data.</text>
</comment>
<keyword evidence="2" id="KW-1185">Reference proteome</keyword>
<sequence length="88" mass="10039">MPSETTPDPVRQKALNALTDKFVEQGHAHQYAQALAASIIFQTDLDLRNAQLSRLLAWLKQEHSNTYQFALEIVEETRAEFENRVVKG</sequence>
<evidence type="ECO:0000313" key="1">
    <source>
        <dbReference type="EMBL" id="MBD2181201.1"/>
    </source>
</evidence>
<reference evidence="1" key="2">
    <citation type="submission" date="2020-08" db="EMBL/GenBank/DDBJ databases">
        <authorList>
            <person name="Chen M."/>
            <person name="Teng W."/>
            <person name="Zhao L."/>
            <person name="Hu C."/>
            <person name="Zhou Y."/>
            <person name="Han B."/>
            <person name="Song L."/>
            <person name="Shu W."/>
        </authorList>
    </citation>
    <scope>NUCLEOTIDE SEQUENCE</scope>
    <source>
        <strain evidence="1">FACHB-1375</strain>
    </source>
</reference>
<dbReference type="AlphaFoldDB" id="A0A926VC96"/>
<reference evidence="1" key="1">
    <citation type="journal article" date="2015" name="ISME J.">
        <title>Draft Genome Sequence of Streptomyces incarnatus NRRL8089, which Produces the Nucleoside Antibiotic Sinefungin.</title>
        <authorList>
            <person name="Oshima K."/>
            <person name="Hattori M."/>
            <person name="Shimizu H."/>
            <person name="Fukuda K."/>
            <person name="Nemoto M."/>
            <person name="Inagaki K."/>
            <person name="Tamura T."/>
        </authorList>
    </citation>
    <scope>NUCLEOTIDE SEQUENCE</scope>
    <source>
        <strain evidence="1">FACHB-1375</strain>
    </source>
</reference>
<organism evidence="1 2">
    <name type="scientific">Aerosakkonema funiforme FACHB-1375</name>
    <dbReference type="NCBI Taxonomy" id="2949571"/>
    <lineage>
        <taxon>Bacteria</taxon>
        <taxon>Bacillati</taxon>
        <taxon>Cyanobacteriota</taxon>
        <taxon>Cyanophyceae</taxon>
        <taxon>Oscillatoriophycideae</taxon>
        <taxon>Aerosakkonematales</taxon>
        <taxon>Aerosakkonemataceae</taxon>
        <taxon>Aerosakkonema</taxon>
    </lineage>
</organism>
<proteinExistence type="predicted"/>